<gene>
    <name evidence="1" type="ORF">K432DRAFT_191025</name>
</gene>
<accession>A0A8E2JIG8</accession>
<evidence type="ECO:0000313" key="1">
    <source>
        <dbReference type="EMBL" id="OCK83239.1"/>
    </source>
</evidence>
<organism evidence="1 2">
    <name type="scientific">Lepidopterella palustris CBS 459.81</name>
    <dbReference type="NCBI Taxonomy" id="1314670"/>
    <lineage>
        <taxon>Eukaryota</taxon>
        <taxon>Fungi</taxon>
        <taxon>Dikarya</taxon>
        <taxon>Ascomycota</taxon>
        <taxon>Pezizomycotina</taxon>
        <taxon>Dothideomycetes</taxon>
        <taxon>Pleosporomycetidae</taxon>
        <taxon>Mytilinidiales</taxon>
        <taxon>Argynnaceae</taxon>
        <taxon>Lepidopterella</taxon>
    </lineage>
</organism>
<dbReference type="AlphaFoldDB" id="A0A8E2JIG8"/>
<sequence length="243" mass="26719">MPSSLFCFHQSRTRAECRALALEHGTYSIKLLDESSVNPDLETMAPEAAIAAALVLSVSESYRESYISTGRSFVRHAECLLVRAKSRWDRLSNDDLSKSMFLFSSWLYMDVITGLTTTGKANHHDLEGLVFSSITSPNISHPDSADGHPTGQLMGCVLTLFPIMGQTIKLAKSIQASEGISNELIKSAKRMEAVLREWLPHMPSDDTHHDSFSVSYSRLRSLCGSLQMGYTSGSLSSCPSHIT</sequence>
<reference evidence="1 2" key="1">
    <citation type="journal article" date="2016" name="Nat. Commun.">
        <title>Ectomycorrhizal ecology is imprinted in the genome of the dominant symbiotic fungus Cenococcum geophilum.</title>
        <authorList>
            <consortium name="DOE Joint Genome Institute"/>
            <person name="Peter M."/>
            <person name="Kohler A."/>
            <person name="Ohm R.A."/>
            <person name="Kuo A."/>
            <person name="Krutzmann J."/>
            <person name="Morin E."/>
            <person name="Arend M."/>
            <person name="Barry K.W."/>
            <person name="Binder M."/>
            <person name="Choi C."/>
            <person name="Clum A."/>
            <person name="Copeland A."/>
            <person name="Grisel N."/>
            <person name="Haridas S."/>
            <person name="Kipfer T."/>
            <person name="LaButti K."/>
            <person name="Lindquist E."/>
            <person name="Lipzen A."/>
            <person name="Maire R."/>
            <person name="Meier B."/>
            <person name="Mihaltcheva S."/>
            <person name="Molinier V."/>
            <person name="Murat C."/>
            <person name="Poggeler S."/>
            <person name="Quandt C.A."/>
            <person name="Sperisen C."/>
            <person name="Tritt A."/>
            <person name="Tisserant E."/>
            <person name="Crous P.W."/>
            <person name="Henrissat B."/>
            <person name="Nehls U."/>
            <person name="Egli S."/>
            <person name="Spatafora J.W."/>
            <person name="Grigoriev I.V."/>
            <person name="Martin F.M."/>
        </authorList>
    </citation>
    <scope>NUCLEOTIDE SEQUENCE [LARGE SCALE GENOMIC DNA]</scope>
    <source>
        <strain evidence="1 2">CBS 459.81</strain>
    </source>
</reference>
<keyword evidence="2" id="KW-1185">Reference proteome</keyword>
<dbReference type="InterPro" id="IPR021858">
    <property type="entry name" value="Fun_TF"/>
</dbReference>
<name>A0A8E2JIG8_9PEZI</name>
<evidence type="ECO:0008006" key="3">
    <source>
        <dbReference type="Google" id="ProtNLM"/>
    </source>
</evidence>
<evidence type="ECO:0000313" key="2">
    <source>
        <dbReference type="Proteomes" id="UP000250266"/>
    </source>
</evidence>
<dbReference type="EMBL" id="KV744866">
    <property type="protein sequence ID" value="OCK83239.1"/>
    <property type="molecule type" value="Genomic_DNA"/>
</dbReference>
<dbReference type="Pfam" id="PF11951">
    <property type="entry name" value="Fungal_trans_2"/>
    <property type="match status" value="1"/>
</dbReference>
<protein>
    <recommendedName>
        <fullName evidence="3">Transcription factor domain-containing protein</fullName>
    </recommendedName>
</protein>
<dbReference type="Proteomes" id="UP000250266">
    <property type="component" value="Unassembled WGS sequence"/>
</dbReference>
<proteinExistence type="predicted"/>